<dbReference type="InterPro" id="IPR036770">
    <property type="entry name" value="Ankyrin_rpt-contain_sf"/>
</dbReference>
<dbReference type="AlphaFoldDB" id="A0A804I4P6"/>
<organism evidence="3 4">
    <name type="scientific">Musa acuminata subsp. malaccensis</name>
    <name type="common">Wild banana</name>
    <name type="synonym">Musa malaccensis</name>
    <dbReference type="NCBI Taxonomy" id="214687"/>
    <lineage>
        <taxon>Eukaryota</taxon>
        <taxon>Viridiplantae</taxon>
        <taxon>Streptophyta</taxon>
        <taxon>Embryophyta</taxon>
        <taxon>Tracheophyta</taxon>
        <taxon>Spermatophyta</taxon>
        <taxon>Magnoliopsida</taxon>
        <taxon>Liliopsida</taxon>
        <taxon>Zingiberales</taxon>
        <taxon>Musaceae</taxon>
        <taxon>Musa</taxon>
    </lineage>
</organism>
<evidence type="ECO:0000313" key="3">
    <source>
        <dbReference type="EnsemblPlants" id="Ma02_p19890.1"/>
    </source>
</evidence>
<reference evidence="3" key="2">
    <citation type="submission" date="2021-05" db="UniProtKB">
        <authorList>
            <consortium name="EnsemblPlants"/>
        </authorList>
    </citation>
    <scope>IDENTIFICATION</scope>
    <source>
        <strain evidence="3">subsp. malaccensis</strain>
    </source>
</reference>
<dbReference type="InParanoid" id="A0A804I4P6"/>
<feature type="repeat" description="ANK" evidence="1">
    <location>
        <begin position="97"/>
        <end position="129"/>
    </location>
</feature>
<keyword evidence="4" id="KW-1185">Reference proteome</keyword>
<dbReference type="Gene3D" id="1.25.40.20">
    <property type="entry name" value="Ankyrin repeat-containing domain"/>
    <property type="match status" value="1"/>
</dbReference>
<evidence type="ECO:0000313" key="4">
    <source>
        <dbReference type="Proteomes" id="UP000012960"/>
    </source>
</evidence>
<keyword evidence="1" id="KW-0040">ANK repeat</keyword>
<feature type="repeat" description="ANK" evidence="1">
    <location>
        <begin position="131"/>
        <end position="156"/>
    </location>
</feature>
<dbReference type="Gramene" id="Ma02_t19890.1">
    <property type="protein sequence ID" value="Ma02_p19890.1"/>
    <property type="gene ID" value="Ma02_g19890"/>
</dbReference>
<dbReference type="PANTHER" id="PTHR47303">
    <property type="match status" value="1"/>
</dbReference>
<dbReference type="OrthoDB" id="1930691at2759"/>
<dbReference type="SMART" id="SM00248">
    <property type="entry name" value="ANK"/>
    <property type="match status" value="2"/>
</dbReference>
<accession>A0A804I4P6</accession>
<dbReference type="PROSITE" id="PS50088">
    <property type="entry name" value="ANK_REPEAT"/>
    <property type="match status" value="2"/>
</dbReference>
<dbReference type="PANTHER" id="PTHR47303:SF1">
    <property type="entry name" value="NF-KAPPA-B INHIBITOR BETA"/>
    <property type="match status" value="1"/>
</dbReference>
<dbReference type="InterPro" id="IPR002110">
    <property type="entry name" value="Ankyrin_rpt"/>
</dbReference>
<sequence length="178" mass="20006">MDPTFRQSAIATDNCDDENRPPTVFDVDYFCTVTSLIQQEKDEDLLRLAMKKDPPLNFMEDPVLNVVIACKKTDLAKRLIQSMPAEKPGPLWYANYHDNTALHVAATVGDLDVAEALLRKNSGLVSARNRKNETPLHKAALYGHETMFRDLVKMGSHDPYERREDGATVLCHHGQRAG</sequence>
<evidence type="ECO:0000313" key="2">
    <source>
        <dbReference type="EMBL" id="CAG1862573.1"/>
    </source>
</evidence>
<dbReference type="Proteomes" id="UP000012960">
    <property type="component" value="Unplaced"/>
</dbReference>
<protein>
    <submittedName>
        <fullName evidence="2">(wild Malaysian banana) hypothetical protein</fullName>
    </submittedName>
</protein>
<dbReference type="OMA" id="EDHWENI"/>
<dbReference type="Pfam" id="PF12796">
    <property type="entry name" value="Ank_2"/>
    <property type="match status" value="1"/>
</dbReference>
<gene>
    <name evidence="2" type="ORF">GSMUA_74670.1</name>
</gene>
<dbReference type="EMBL" id="HG996467">
    <property type="protein sequence ID" value="CAG1862573.1"/>
    <property type="molecule type" value="Genomic_DNA"/>
</dbReference>
<name>A0A804I4P6_MUSAM</name>
<dbReference type="PROSITE" id="PS50297">
    <property type="entry name" value="ANK_REP_REGION"/>
    <property type="match status" value="2"/>
</dbReference>
<evidence type="ECO:0000256" key="1">
    <source>
        <dbReference type="PROSITE-ProRule" id="PRU00023"/>
    </source>
</evidence>
<dbReference type="SUPFAM" id="SSF48403">
    <property type="entry name" value="Ankyrin repeat"/>
    <property type="match status" value="1"/>
</dbReference>
<reference evidence="2" key="1">
    <citation type="submission" date="2021-03" db="EMBL/GenBank/DDBJ databases">
        <authorList>
            <consortium name="Genoscope - CEA"/>
            <person name="William W."/>
        </authorList>
    </citation>
    <scope>NUCLEOTIDE SEQUENCE</scope>
    <source>
        <strain evidence="2">Doubled-haploid Pahang</strain>
    </source>
</reference>
<proteinExistence type="predicted"/>
<dbReference type="EnsemblPlants" id="Ma02_t19890.1">
    <property type="protein sequence ID" value="Ma02_p19890.1"/>
    <property type="gene ID" value="Ma02_g19890"/>
</dbReference>